<gene>
    <name evidence="2" type="ORF">A6J88_02500</name>
    <name evidence="3" type="ORF">QP792_01795</name>
</gene>
<reference evidence="4" key="1">
    <citation type="submission" date="2017-03" db="EMBL/GenBank/DDBJ databases">
        <title>FDA dAtabase for Regulatory Grade micrObial Sequences (FDA-ARGOS): Supporting development and validation of Infectious Disease Dx tests.</title>
        <authorList>
            <person name="Campos J."/>
            <person name="Goldberg B."/>
            <person name="Tallon L."/>
            <person name="Sadzewicz L."/>
            <person name="Sengamalay N."/>
            <person name="Ott S."/>
            <person name="Godinez A."/>
            <person name="Nagaraj S."/>
            <person name="Vyas G."/>
            <person name="Aluvathingal J."/>
            <person name="Nadendla S."/>
            <person name="Geyer C."/>
            <person name="Nandy P."/>
            <person name="Hobson J."/>
            <person name="Sichtig H."/>
        </authorList>
    </citation>
    <scope>NUCLEOTIDE SEQUENCE [LARGE SCALE GENOMIC DNA]</scope>
    <source>
        <strain evidence="4">FDAARGOS_260</strain>
    </source>
</reference>
<accession>A0AAW6ZDD3</accession>
<dbReference type="PROSITE" id="PS51257">
    <property type="entry name" value="PROKAR_LIPOPROTEIN"/>
    <property type="match status" value="1"/>
</dbReference>
<evidence type="ECO:0000313" key="3">
    <source>
        <dbReference type="EMBL" id="MDK8360958.1"/>
    </source>
</evidence>
<evidence type="ECO:0000313" key="4">
    <source>
        <dbReference type="Proteomes" id="UP000191272"/>
    </source>
</evidence>
<proteinExistence type="predicted"/>
<dbReference type="EMBL" id="JASPBL010000005">
    <property type="protein sequence ID" value="MDK8360958.1"/>
    <property type="molecule type" value="Genomic_DNA"/>
</dbReference>
<reference evidence="3" key="3">
    <citation type="submission" date="2023-05" db="EMBL/GenBank/DDBJ databases">
        <title>Genomic Catalog of Human Bladder Bacteria.</title>
        <authorList>
            <person name="Du J."/>
        </authorList>
    </citation>
    <scope>NUCLEOTIDE SEQUENCE</scope>
    <source>
        <strain evidence="3">UMB7974B</strain>
    </source>
</reference>
<keyword evidence="4" id="KW-1185">Reference proteome</keyword>
<evidence type="ECO:0008006" key="6">
    <source>
        <dbReference type="Google" id="ProtNLM"/>
    </source>
</evidence>
<dbReference type="RefSeq" id="WP_060975671.1">
    <property type="nucleotide sequence ID" value="NZ_CP020452.2"/>
</dbReference>
<dbReference type="Proteomes" id="UP000191272">
    <property type="component" value="Chromosome"/>
</dbReference>
<reference evidence="2" key="2">
    <citation type="submission" date="2017-12" db="EMBL/GenBank/DDBJ databases">
        <title>FDA dAtabase for Regulatory Grade micrObial Sequences (FDA-ARGOS): Supporting development and validation of Infectious Disease Dx tests.</title>
        <authorList>
            <person name="Campos J."/>
            <person name="Goldberg B."/>
            <person name="Tallon L."/>
            <person name="Sadzewicz L."/>
            <person name="Sengamalay N."/>
            <person name="Ott S."/>
            <person name="Godinez A."/>
            <person name="Nagaraj S."/>
            <person name="Vyas G."/>
            <person name="Aluvathingal J."/>
            <person name="Nadendla S."/>
            <person name="Geyer C."/>
            <person name="Nandy P."/>
            <person name="Hobson J."/>
            <person name="Sichtig H."/>
        </authorList>
    </citation>
    <scope>NUCLEOTIDE SEQUENCE</scope>
    <source>
        <strain evidence="2">FDAARGOS_260</strain>
    </source>
</reference>
<keyword evidence="1" id="KW-0732">Signal</keyword>
<dbReference type="AlphaFoldDB" id="A0AAW6ZDD3"/>
<evidence type="ECO:0000313" key="2">
    <source>
        <dbReference type="EMBL" id="ARC50285.1"/>
    </source>
</evidence>
<evidence type="ECO:0000313" key="5">
    <source>
        <dbReference type="Proteomes" id="UP001240589"/>
    </source>
</evidence>
<dbReference type="KEGG" id="nmj:NM96_10755"/>
<sequence>MNKIALSVLILLLVSGCVYPNMATPSSQIAPAYISSAKYSLFDCHQLQTELDSISRRESVLVVAQEQRVKNSEKQATWFGYGQGDGVKATELANVKGEKEAVRKALALKSCAE</sequence>
<dbReference type="Proteomes" id="UP001240589">
    <property type="component" value="Unassembled WGS sequence"/>
</dbReference>
<dbReference type="EMBL" id="CP020452">
    <property type="protein sequence ID" value="ARC50285.1"/>
    <property type="molecule type" value="Genomic_DNA"/>
</dbReference>
<name>A0AAW6ZDD3_NEIMU</name>
<organism evidence="3 5">
    <name type="scientific">Neisseria mucosa</name>
    <dbReference type="NCBI Taxonomy" id="488"/>
    <lineage>
        <taxon>Bacteria</taxon>
        <taxon>Pseudomonadati</taxon>
        <taxon>Pseudomonadota</taxon>
        <taxon>Betaproteobacteria</taxon>
        <taxon>Neisseriales</taxon>
        <taxon>Neisseriaceae</taxon>
        <taxon>Neisseria</taxon>
    </lineage>
</organism>
<feature type="signal peptide" evidence="1">
    <location>
        <begin position="1"/>
        <end position="23"/>
    </location>
</feature>
<feature type="chain" id="PRO_5043778818" description="Lipoprotein" evidence="1">
    <location>
        <begin position="24"/>
        <end position="113"/>
    </location>
</feature>
<protein>
    <recommendedName>
        <fullName evidence="6">Lipoprotein</fullName>
    </recommendedName>
</protein>
<evidence type="ECO:0000256" key="1">
    <source>
        <dbReference type="SAM" id="SignalP"/>
    </source>
</evidence>